<evidence type="ECO:0000313" key="4">
    <source>
        <dbReference type="Proteomes" id="UP000319257"/>
    </source>
</evidence>
<dbReference type="InParanoid" id="A0A507ALZ1"/>
<feature type="compositionally biased region" description="Basic residues" evidence="1">
    <location>
        <begin position="16"/>
        <end position="26"/>
    </location>
</feature>
<dbReference type="EMBL" id="SKBQ01000008">
    <property type="protein sequence ID" value="TPX07391.1"/>
    <property type="molecule type" value="Genomic_DNA"/>
</dbReference>
<evidence type="ECO:0000313" key="2">
    <source>
        <dbReference type="EMBL" id="TPX07391.1"/>
    </source>
</evidence>
<accession>A0A507ALZ1</accession>
<sequence>MPSSLEKSTSFSPKKQVNHSSKKNQGRAKAQPASRVSDYKPDNVFMNIPQNSTSNPAQRIAHYQAQATAALDELLPKIQGSDPATAGNRDNNNSSNNTATDV</sequence>
<feature type="compositionally biased region" description="Polar residues" evidence="1">
    <location>
        <begin position="1"/>
        <end position="15"/>
    </location>
</feature>
<dbReference type="AlphaFoldDB" id="A0A507ALZ1"/>
<gene>
    <name evidence="2" type="ORF">E0L32_001994</name>
    <name evidence="3" type="ORF">E0L32_002139</name>
</gene>
<reference evidence="3 4" key="1">
    <citation type="submission" date="2019-06" db="EMBL/GenBank/DDBJ databases">
        <title>Draft genome sequence of the filamentous fungus Phialemoniopsis curvata isolated from diesel fuel.</title>
        <authorList>
            <person name="Varaljay V.A."/>
            <person name="Lyon W.J."/>
            <person name="Crouch A.L."/>
            <person name="Drake C.E."/>
            <person name="Hollomon J.M."/>
            <person name="Nadeau L.J."/>
            <person name="Nunn H.S."/>
            <person name="Stevenson B.S."/>
            <person name="Bojanowski C.L."/>
            <person name="Crookes-Goodson W.J."/>
        </authorList>
    </citation>
    <scope>NUCLEOTIDE SEQUENCE [LARGE SCALE GENOMIC DNA]</scope>
    <source>
        <strain evidence="3 4">D216</strain>
    </source>
</reference>
<evidence type="ECO:0000256" key="1">
    <source>
        <dbReference type="SAM" id="MobiDB-lite"/>
    </source>
</evidence>
<dbReference type="Proteomes" id="UP000319257">
    <property type="component" value="Unassembled WGS sequence"/>
</dbReference>
<feature type="compositionally biased region" description="Polar residues" evidence="1">
    <location>
        <begin position="48"/>
        <end position="57"/>
    </location>
</feature>
<proteinExistence type="predicted"/>
<comment type="caution">
    <text evidence="3">The sequence shown here is derived from an EMBL/GenBank/DDBJ whole genome shotgun (WGS) entry which is preliminary data.</text>
</comment>
<dbReference type="RefSeq" id="XP_030989102.1">
    <property type="nucleotide sequence ID" value="XM_031136136.1"/>
</dbReference>
<dbReference type="EMBL" id="SKBQ01000008">
    <property type="protein sequence ID" value="TPX07536.1"/>
    <property type="molecule type" value="Genomic_DNA"/>
</dbReference>
<keyword evidence="4" id="KW-1185">Reference proteome</keyword>
<name>A0A507ALZ1_9PEZI</name>
<feature type="compositionally biased region" description="Low complexity" evidence="1">
    <location>
        <begin position="91"/>
        <end position="102"/>
    </location>
</feature>
<feature type="region of interest" description="Disordered" evidence="1">
    <location>
        <begin position="1"/>
        <end position="60"/>
    </location>
</feature>
<dbReference type="GeneID" id="41969441"/>
<protein>
    <submittedName>
        <fullName evidence="3">Uncharacterized protein</fullName>
    </submittedName>
</protein>
<feature type="region of interest" description="Disordered" evidence="1">
    <location>
        <begin position="74"/>
        <end position="102"/>
    </location>
</feature>
<evidence type="ECO:0000313" key="3">
    <source>
        <dbReference type="EMBL" id="TPX07536.1"/>
    </source>
</evidence>
<organism evidence="3 4">
    <name type="scientific">Thyridium curvatum</name>
    <dbReference type="NCBI Taxonomy" id="1093900"/>
    <lineage>
        <taxon>Eukaryota</taxon>
        <taxon>Fungi</taxon>
        <taxon>Dikarya</taxon>
        <taxon>Ascomycota</taxon>
        <taxon>Pezizomycotina</taxon>
        <taxon>Sordariomycetes</taxon>
        <taxon>Sordariomycetidae</taxon>
        <taxon>Thyridiales</taxon>
        <taxon>Thyridiaceae</taxon>
        <taxon>Thyridium</taxon>
    </lineage>
</organism>